<evidence type="ECO:0000256" key="3">
    <source>
        <dbReference type="ARBA" id="ARBA00022989"/>
    </source>
</evidence>
<accession>A0ABS9IPK7</accession>
<feature type="domain" description="STAS" evidence="6">
    <location>
        <begin position="436"/>
        <end position="556"/>
    </location>
</feature>
<name>A0ABS9IPK7_9ACTN</name>
<feature type="transmembrane region" description="Helical" evidence="5">
    <location>
        <begin position="174"/>
        <end position="194"/>
    </location>
</feature>
<dbReference type="EMBL" id="JAKKOR010000002">
    <property type="protein sequence ID" value="MCF8587495.1"/>
    <property type="molecule type" value="Genomic_DNA"/>
</dbReference>
<sequence>MKRSQEVRAAVQTYLRRFGTRRTIGSDVKAGVVLGVESVPDGLAAGVLAGVNPLLGLNAYLVGTVTGALTTGSVFMTVQATGAMSVIISDVPAAQGPNAASVIATLTVLAGLIMLGLGMAGLGSLVRFIPSAVLYGFVNGVAINIILGQLANFTGFAGTGENRVSRAVDTAAHIGHFSWPTVAVGASTIALIFALEALGVGPLGMVVAVVVGSGLAFIFPQDAVVTLGDSVDIGRSLPSFVAPSLSETPALLVPALSLALVGLVQGAAVSGSTPNPDGHYPNASADFRGQGLANIASGVLQGMPVGGSMSATSLARSAGARSAFASMVAGLVMVATILVCGPLIENVAMPALAGLLILVGVRTLKPHQFRMIWQAGRVQVAVFSVTFALTMTIPLQYAVLSGVGLAVILHVVQQSNRVRVVQWTFDTPDSRPRETTPPSALEPGDVVVLSPYGTLFFASAQAFRSQLPTPVADARGAVAIIRLRGTDELGVTFLTMLGEYAIELHRAHATLMLSGVGGGLDDQLTATGVREQIGDNNIFLSRSRLGDSVFDALGRARERRQEG</sequence>
<feature type="transmembrane region" description="Helical" evidence="5">
    <location>
        <begin position="57"/>
        <end position="78"/>
    </location>
</feature>
<feature type="transmembrane region" description="Helical" evidence="5">
    <location>
        <begin position="347"/>
        <end position="364"/>
    </location>
</feature>
<dbReference type="SUPFAM" id="SSF52091">
    <property type="entry name" value="SpoIIaa-like"/>
    <property type="match status" value="1"/>
</dbReference>
<dbReference type="CDD" id="cd07042">
    <property type="entry name" value="STAS_SulP_like_sulfate_transporter"/>
    <property type="match status" value="1"/>
</dbReference>
<evidence type="ECO:0000256" key="1">
    <source>
        <dbReference type="ARBA" id="ARBA00004141"/>
    </source>
</evidence>
<organism evidence="7 8">
    <name type="scientific">Gordonia liuliyuniae</name>
    <dbReference type="NCBI Taxonomy" id="2911517"/>
    <lineage>
        <taxon>Bacteria</taxon>
        <taxon>Bacillati</taxon>
        <taxon>Actinomycetota</taxon>
        <taxon>Actinomycetes</taxon>
        <taxon>Mycobacteriales</taxon>
        <taxon>Gordoniaceae</taxon>
        <taxon>Gordonia</taxon>
    </lineage>
</organism>
<feature type="transmembrane region" description="Helical" evidence="5">
    <location>
        <begin position="132"/>
        <end position="153"/>
    </location>
</feature>
<feature type="transmembrane region" description="Helical" evidence="5">
    <location>
        <begin position="371"/>
        <end position="389"/>
    </location>
</feature>
<feature type="transmembrane region" description="Helical" evidence="5">
    <location>
        <begin position="323"/>
        <end position="341"/>
    </location>
</feature>
<keyword evidence="8" id="KW-1185">Reference proteome</keyword>
<dbReference type="Pfam" id="PF01740">
    <property type="entry name" value="STAS"/>
    <property type="match status" value="1"/>
</dbReference>
<comment type="subcellular location">
    <subcellularLocation>
        <location evidence="1">Membrane</location>
        <topology evidence="1">Multi-pass membrane protein</topology>
    </subcellularLocation>
</comment>
<evidence type="ECO:0000259" key="6">
    <source>
        <dbReference type="PROSITE" id="PS50801"/>
    </source>
</evidence>
<feature type="transmembrane region" description="Helical" evidence="5">
    <location>
        <begin position="200"/>
        <end position="219"/>
    </location>
</feature>
<evidence type="ECO:0000313" key="8">
    <source>
        <dbReference type="Proteomes" id="UP001200110"/>
    </source>
</evidence>
<proteinExistence type="predicted"/>
<keyword evidence="4 5" id="KW-0472">Membrane</keyword>
<reference evidence="7 8" key="1">
    <citation type="submission" date="2022-01" db="EMBL/GenBank/DDBJ databases">
        <authorList>
            <person name="Huang Y."/>
        </authorList>
    </citation>
    <scope>NUCLEOTIDE SEQUENCE [LARGE SCALE GENOMIC DNA]</scope>
    <source>
        <strain evidence="7 8">HY366</strain>
    </source>
</reference>
<evidence type="ECO:0000256" key="2">
    <source>
        <dbReference type="ARBA" id="ARBA00022692"/>
    </source>
</evidence>
<keyword evidence="3 5" id="KW-1133">Transmembrane helix</keyword>
<dbReference type="PROSITE" id="PS50801">
    <property type="entry name" value="STAS"/>
    <property type="match status" value="1"/>
</dbReference>
<dbReference type="Gene3D" id="3.30.750.24">
    <property type="entry name" value="STAS domain"/>
    <property type="match status" value="1"/>
</dbReference>
<dbReference type="Proteomes" id="UP001200110">
    <property type="component" value="Unassembled WGS sequence"/>
</dbReference>
<dbReference type="InterPro" id="IPR002645">
    <property type="entry name" value="STAS_dom"/>
</dbReference>
<keyword evidence="2 5" id="KW-0812">Transmembrane</keyword>
<dbReference type="InterPro" id="IPR011547">
    <property type="entry name" value="SLC26A/SulP_dom"/>
</dbReference>
<evidence type="ECO:0000313" key="7">
    <source>
        <dbReference type="EMBL" id="MCF8587495.1"/>
    </source>
</evidence>
<protein>
    <recommendedName>
        <fullName evidence="6">STAS domain-containing protein</fullName>
    </recommendedName>
</protein>
<dbReference type="PANTHER" id="PTHR11814">
    <property type="entry name" value="SULFATE TRANSPORTER"/>
    <property type="match status" value="1"/>
</dbReference>
<dbReference type="InterPro" id="IPR036513">
    <property type="entry name" value="STAS_dom_sf"/>
</dbReference>
<gene>
    <name evidence="7" type="ORF">L5G33_03310</name>
</gene>
<evidence type="ECO:0000256" key="5">
    <source>
        <dbReference type="SAM" id="Phobius"/>
    </source>
</evidence>
<evidence type="ECO:0000256" key="4">
    <source>
        <dbReference type="ARBA" id="ARBA00023136"/>
    </source>
</evidence>
<dbReference type="InterPro" id="IPR001902">
    <property type="entry name" value="SLC26A/SulP_fam"/>
</dbReference>
<comment type="caution">
    <text evidence="7">The sequence shown here is derived from an EMBL/GenBank/DDBJ whole genome shotgun (WGS) entry which is preliminary data.</text>
</comment>
<dbReference type="Pfam" id="PF00916">
    <property type="entry name" value="Sulfate_transp"/>
    <property type="match status" value="1"/>
</dbReference>
<dbReference type="RefSeq" id="WP_236996731.1">
    <property type="nucleotide sequence ID" value="NZ_JAKKOR010000002.1"/>
</dbReference>
<feature type="transmembrane region" description="Helical" evidence="5">
    <location>
        <begin position="99"/>
        <end position="120"/>
    </location>
</feature>